<dbReference type="AlphaFoldDB" id="J9G5A5"/>
<dbReference type="EMBL" id="AMCI01002548">
    <property type="protein sequence ID" value="EJX02417.1"/>
    <property type="molecule type" value="Genomic_DNA"/>
</dbReference>
<sequence>MLIEKGPDLYFNTDYLKTYLDISRIETNKPVLMRRGSDKFTAKGGMSYDNIGRQLELKEGVSTSFHPNTPSSTPSFN</sequence>
<reference evidence="1" key="1">
    <citation type="journal article" date="2012" name="PLoS ONE">
        <title>Gene sets for utilization of primary and secondary nutrition supplies in the distal gut of endangered iberian lynx.</title>
        <authorList>
            <person name="Alcaide M."/>
            <person name="Messina E."/>
            <person name="Richter M."/>
            <person name="Bargiela R."/>
            <person name="Peplies J."/>
            <person name="Huws S.A."/>
            <person name="Newbold C.J."/>
            <person name="Golyshin P.N."/>
            <person name="Simon M.A."/>
            <person name="Lopez G."/>
            <person name="Yakimov M.M."/>
            <person name="Ferrer M."/>
        </authorList>
    </citation>
    <scope>NUCLEOTIDE SEQUENCE</scope>
</reference>
<accession>J9G5A5</accession>
<evidence type="ECO:0000313" key="1">
    <source>
        <dbReference type="EMBL" id="EJX02417.1"/>
    </source>
</evidence>
<organism evidence="1">
    <name type="scientific">gut metagenome</name>
    <dbReference type="NCBI Taxonomy" id="749906"/>
    <lineage>
        <taxon>unclassified sequences</taxon>
        <taxon>metagenomes</taxon>
        <taxon>organismal metagenomes</taxon>
    </lineage>
</organism>
<proteinExistence type="predicted"/>
<comment type="caution">
    <text evidence="1">The sequence shown here is derived from an EMBL/GenBank/DDBJ whole genome shotgun (WGS) entry which is preliminary data.</text>
</comment>
<protein>
    <submittedName>
        <fullName evidence="1">Protein containing DUF1239</fullName>
    </submittedName>
</protein>
<dbReference type="Gene3D" id="2.60.450.10">
    <property type="entry name" value="Lipopolysaccharide (LPS) transport protein A like domain"/>
    <property type="match status" value="1"/>
</dbReference>
<dbReference type="InterPro" id="IPR010664">
    <property type="entry name" value="LipoPS_assembly_LptC-rel"/>
</dbReference>
<dbReference type="Pfam" id="PF06835">
    <property type="entry name" value="LptC"/>
    <property type="match status" value="1"/>
</dbReference>
<name>J9G5A5_9ZZZZ</name>
<gene>
    <name evidence="1" type="ORF">EVA_09475</name>
</gene>